<dbReference type="InterPro" id="IPR020845">
    <property type="entry name" value="AMP-binding_CS"/>
</dbReference>
<comment type="catalytic activity">
    <reaction evidence="8">
        <text>firefly D-luciferin + ATP + O2 = firefly oxyluciferin + hnu + AMP + CO2 + diphosphate</text>
        <dbReference type="Rhea" id="RHEA:10732"/>
        <dbReference type="ChEBI" id="CHEBI:15379"/>
        <dbReference type="ChEBI" id="CHEBI:16526"/>
        <dbReference type="ChEBI" id="CHEBI:16792"/>
        <dbReference type="ChEBI" id="CHEBI:30212"/>
        <dbReference type="ChEBI" id="CHEBI:30616"/>
        <dbReference type="ChEBI" id="CHEBI:33019"/>
        <dbReference type="ChEBI" id="CHEBI:58038"/>
        <dbReference type="ChEBI" id="CHEBI:456215"/>
        <dbReference type="EC" id="1.13.12.7"/>
    </reaction>
</comment>
<evidence type="ECO:0000256" key="5">
    <source>
        <dbReference type="ARBA" id="ARBA00022840"/>
    </source>
</evidence>
<dbReference type="FunFam" id="3.40.50.12780:FF:000003">
    <property type="entry name" value="Long-chain-fatty-acid--CoA ligase FadD"/>
    <property type="match status" value="1"/>
</dbReference>
<gene>
    <name evidence="12" type="ORF">GSLYS_00019184001</name>
</gene>
<dbReference type="EC" id="1.13.12.7" evidence="2"/>
<organism evidence="12 13">
    <name type="scientific">Lymnaea stagnalis</name>
    <name type="common">Great pond snail</name>
    <name type="synonym">Helix stagnalis</name>
    <dbReference type="NCBI Taxonomy" id="6523"/>
    <lineage>
        <taxon>Eukaryota</taxon>
        <taxon>Metazoa</taxon>
        <taxon>Spiralia</taxon>
        <taxon>Lophotrochozoa</taxon>
        <taxon>Mollusca</taxon>
        <taxon>Gastropoda</taxon>
        <taxon>Heterobranchia</taxon>
        <taxon>Euthyneura</taxon>
        <taxon>Panpulmonata</taxon>
        <taxon>Hygrophila</taxon>
        <taxon>Lymnaeoidea</taxon>
        <taxon>Lymnaeidae</taxon>
        <taxon>Lymnaea</taxon>
    </lineage>
</organism>
<keyword evidence="6" id="KW-0455">Luminescence</keyword>
<dbReference type="EMBL" id="CAXITT010000735">
    <property type="protein sequence ID" value="CAL1545807.1"/>
    <property type="molecule type" value="Genomic_DNA"/>
</dbReference>
<evidence type="ECO:0000256" key="1">
    <source>
        <dbReference type="ARBA" id="ARBA00006432"/>
    </source>
</evidence>
<evidence type="ECO:0000256" key="2">
    <source>
        <dbReference type="ARBA" id="ARBA00012532"/>
    </source>
</evidence>
<protein>
    <recommendedName>
        <fullName evidence="3">Luciferin 4-monooxygenase</fullName>
        <ecNumber evidence="2">1.13.12.7</ecNumber>
    </recommendedName>
</protein>
<evidence type="ECO:0000256" key="8">
    <source>
        <dbReference type="ARBA" id="ARBA00048497"/>
    </source>
</evidence>
<dbReference type="AlphaFoldDB" id="A0AAV2IFJ5"/>
<keyword evidence="13" id="KW-1185">Reference proteome</keyword>
<name>A0AAV2IFJ5_LYMST</name>
<feature type="domain" description="AMP-binding enzyme C-terminal" evidence="11">
    <location>
        <begin position="495"/>
        <end position="571"/>
    </location>
</feature>
<dbReference type="Pfam" id="PF00501">
    <property type="entry name" value="AMP-binding"/>
    <property type="match status" value="1"/>
</dbReference>
<reference evidence="12 13" key="1">
    <citation type="submission" date="2024-04" db="EMBL/GenBank/DDBJ databases">
        <authorList>
            <consortium name="Genoscope - CEA"/>
            <person name="William W."/>
        </authorList>
    </citation>
    <scope>NUCLEOTIDE SEQUENCE [LARGE SCALE GENOMIC DNA]</scope>
</reference>
<dbReference type="Proteomes" id="UP001497497">
    <property type="component" value="Unassembled WGS sequence"/>
</dbReference>
<dbReference type="GO" id="GO:0005524">
    <property type="term" value="F:ATP binding"/>
    <property type="evidence" value="ECO:0007669"/>
    <property type="project" value="UniProtKB-KW"/>
</dbReference>
<evidence type="ECO:0000313" key="13">
    <source>
        <dbReference type="Proteomes" id="UP001497497"/>
    </source>
</evidence>
<dbReference type="SUPFAM" id="SSF56801">
    <property type="entry name" value="Acetyl-CoA synthetase-like"/>
    <property type="match status" value="1"/>
</dbReference>
<keyword evidence="4" id="KW-0547">Nucleotide-binding</keyword>
<evidence type="ECO:0000256" key="9">
    <source>
        <dbReference type="SAM" id="Phobius"/>
    </source>
</evidence>
<accession>A0AAV2IFJ5</accession>
<dbReference type="FunFam" id="3.30.300.30:FF:000007">
    <property type="entry name" value="4-coumarate--CoA ligase 2"/>
    <property type="match status" value="1"/>
</dbReference>
<evidence type="ECO:0000313" key="12">
    <source>
        <dbReference type="EMBL" id="CAL1545807.1"/>
    </source>
</evidence>
<dbReference type="InterPro" id="IPR042099">
    <property type="entry name" value="ANL_N_sf"/>
</dbReference>
<comment type="similarity">
    <text evidence="1">Belongs to the ATP-dependent AMP-binding enzyme family.</text>
</comment>
<evidence type="ECO:0000256" key="3">
    <source>
        <dbReference type="ARBA" id="ARBA00019043"/>
    </source>
</evidence>
<proteinExistence type="inferred from homology"/>
<keyword evidence="9" id="KW-0472">Membrane</keyword>
<evidence type="ECO:0000256" key="4">
    <source>
        <dbReference type="ARBA" id="ARBA00022741"/>
    </source>
</evidence>
<dbReference type="InterPro" id="IPR025110">
    <property type="entry name" value="AMP-bd_C"/>
</dbReference>
<dbReference type="PANTHER" id="PTHR24096">
    <property type="entry name" value="LONG-CHAIN-FATTY-ACID--COA LIGASE"/>
    <property type="match status" value="1"/>
</dbReference>
<keyword evidence="9" id="KW-1133">Transmembrane helix</keyword>
<evidence type="ECO:0000256" key="6">
    <source>
        <dbReference type="ARBA" id="ARBA00023223"/>
    </source>
</evidence>
<dbReference type="Gene3D" id="3.30.300.30">
    <property type="match status" value="1"/>
</dbReference>
<keyword evidence="5" id="KW-0067">ATP-binding</keyword>
<dbReference type="InterPro" id="IPR045851">
    <property type="entry name" value="AMP-bd_C_sf"/>
</dbReference>
<evidence type="ECO:0000259" key="10">
    <source>
        <dbReference type="Pfam" id="PF00501"/>
    </source>
</evidence>
<comment type="caution">
    <text evidence="12">The sequence shown here is derived from an EMBL/GenBank/DDBJ whole genome shotgun (WGS) entry which is preliminary data.</text>
</comment>
<evidence type="ECO:0000256" key="7">
    <source>
        <dbReference type="ARBA" id="ARBA00023262"/>
    </source>
</evidence>
<feature type="transmembrane region" description="Helical" evidence="9">
    <location>
        <begin position="286"/>
        <end position="308"/>
    </location>
</feature>
<feature type="domain" description="AMP-dependent synthetase/ligase" evidence="10">
    <location>
        <begin position="98"/>
        <end position="444"/>
    </location>
</feature>
<dbReference type="PROSITE" id="PS00455">
    <property type="entry name" value="AMP_BINDING"/>
    <property type="match status" value="1"/>
</dbReference>
<dbReference type="GO" id="GO:0008218">
    <property type="term" value="P:bioluminescence"/>
    <property type="evidence" value="ECO:0007669"/>
    <property type="project" value="UniProtKB-KW"/>
</dbReference>
<dbReference type="Pfam" id="PF13193">
    <property type="entry name" value="AMP-binding_C"/>
    <property type="match status" value="1"/>
</dbReference>
<dbReference type="PANTHER" id="PTHR24096:SF422">
    <property type="entry name" value="BCDNA.GH02901"/>
    <property type="match status" value="1"/>
</dbReference>
<evidence type="ECO:0000259" key="11">
    <source>
        <dbReference type="Pfam" id="PF13193"/>
    </source>
</evidence>
<dbReference type="InterPro" id="IPR000873">
    <property type="entry name" value="AMP-dep_synth/lig_dom"/>
</dbReference>
<dbReference type="CDD" id="cd05911">
    <property type="entry name" value="Firefly_Luc_like"/>
    <property type="match status" value="1"/>
</dbReference>
<dbReference type="Gene3D" id="3.40.50.12780">
    <property type="entry name" value="N-terminal domain of ligase-like"/>
    <property type="match status" value="1"/>
</dbReference>
<keyword evidence="7" id="KW-0599">Photoprotein</keyword>
<keyword evidence="9" id="KW-0812">Transmembrane</keyword>
<dbReference type="GO" id="GO:0016405">
    <property type="term" value="F:CoA-ligase activity"/>
    <property type="evidence" value="ECO:0007669"/>
    <property type="project" value="TreeGrafter"/>
</dbReference>
<sequence length="581" mass="64406">MATVRNVVCRSLRRILSCSLRMHQHHHKITLSKVSGIVTSCATNQHRQMSTSSLINPDNTIRSNIPDINIPTNVPFHQFMFEICDIYKDELSQEEFLTGRRYTYNQIKEKSIKVASALHRLGYLKGDVIIAFSSNHIDFTILMLACAANGIWFTAANPTYTPEELSRQLNHSGTKAVFTIAPLAGIVQAALDNKEFPNKVKKLFVFGEAPGFQPFQTLLDDDGKAFPDVDINPTEDVFTLPYSSGTTGLPKGVMLTHYNCMVNCIQIQTSTQVTPDDRCLGLLPLYHIYGMIVVQFAVLYAGASVIYLPKFEPESFLRCLQDRQITRAHLVPPLVVFLAKHPLVDKFDLKSLKKVYCGAAPLGPELTEEFLKRQHRGAMLSQGFGMTETGPVTNLEVTGRPGSVGPMVANTLGKIVDLETNKILGPGVSGEFCVKGPQVMKGYYNNKQATDEMIDPDGWLHTGDIGYISNDGFVYIQDRLKELIKYKGSQVAPAELEALLLGHPDIQDVAVIGVPDKKSGELPKAFVVKKPGSKVTEQEIIQFVEERVSPIKRLRGGVQFIDGIPKTPSGKILRKNLKAKY</sequence>